<feature type="transmembrane region" description="Helical" evidence="1">
    <location>
        <begin position="91"/>
        <end position="115"/>
    </location>
</feature>
<dbReference type="CDD" id="cd07341">
    <property type="entry name" value="M56_BlaR1_MecR1_like"/>
    <property type="match status" value="1"/>
</dbReference>
<dbReference type="PANTHER" id="PTHR34978:SF3">
    <property type="entry name" value="SLR0241 PROTEIN"/>
    <property type="match status" value="1"/>
</dbReference>
<feature type="transmembrane region" description="Helical" evidence="1">
    <location>
        <begin position="36"/>
        <end position="53"/>
    </location>
</feature>
<name>A0ABP1WF28_9FIRM</name>
<evidence type="ECO:0000313" key="4">
    <source>
        <dbReference type="Proteomes" id="UP000027600"/>
    </source>
</evidence>
<evidence type="ECO:0000313" key="3">
    <source>
        <dbReference type="EMBL" id="CCO04309.1"/>
    </source>
</evidence>
<dbReference type="Proteomes" id="UP000027600">
    <property type="component" value="Chromosome I"/>
</dbReference>
<sequence length="407" mass="46502">MINNLFTYFIRSNVLIVCLYLCCKIFLAVGKKRQKLSFYKVCSALSLLIIFPLDLTTLIPHQAVTADVVQNISVQKYIFTETQHIPAVKKIMPFLVAVWCIGVAFNSFVCIYRYLALKRFVDRWATKNGVYKCGNKSLKVKKCPGISSPMLMGVFAPVIILPDNIAADNYDVVCMHEKFHYLNHDIFIRIVMQVVCIINWFDPLAYKLSRSMNLLSEIACDEKVVKEMNDTEKYNYCGMLINKCENGKQDTAFSACLYSQKEKVKTRINEITAKKKKSYANIIILVAITLSTLILCSFVDINIDDELSSTHTFNNGEMVTKEPVFVNEGQKITIKIELDLSSDYSDKDGEYIELGYYQDGTEHRIFCDKTAGNEINFTANKDGDHTFYLKNYSAYKITLSEFDVNVQ</sequence>
<dbReference type="Pfam" id="PF05569">
    <property type="entry name" value="Peptidase_M56"/>
    <property type="match status" value="1"/>
</dbReference>
<keyword evidence="1" id="KW-1133">Transmembrane helix</keyword>
<dbReference type="InterPro" id="IPR052173">
    <property type="entry name" value="Beta-lactam_resp_regulator"/>
</dbReference>
<accession>A0ABP1WF28</accession>
<proteinExistence type="predicted"/>
<evidence type="ECO:0000259" key="2">
    <source>
        <dbReference type="Pfam" id="PF05569"/>
    </source>
</evidence>
<feature type="transmembrane region" description="Helical" evidence="1">
    <location>
        <begin position="279"/>
        <end position="301"/>
    </location>
</feature>
<feature type="transmembrane region" description="Helical" evidence="1">
    <location>
        <begin position="6"/>
        <end position="29"/>
    </location>
</feature>
<keyword evidence="1" id="KW-0472">Membrane</keyword>
<dbReference type="RefSeq" id="WP_038670868.1">
    <property type="nucleotide sequence ID" value="NZ_DAWALU010000047.1"/>
</dbReference>
<dbReference type="PANTHER" id="PTHR34978">
    <property type="entry name" value="POSSIBLE SENSOR-TRANSDUCER PROTEIN BLAR"/>
    <property type="match status" value="1"/>
</dbReference>
<feature type="domain" description="Peptidase M56" evidence="2">
    <location>
        <begin position="29"/>
        <end position="269"/>
    </location>
</feature>
<dbReference type="EMBL" id="HF545616">
    <property type="protein sequence ID" value="CCO04309.1"/>
    <property type="molecule type" value="Genomic_DNA"/>
</dbReference>
<organism evidence="3 4">
    <name type="scientific">Ruminococcus bicirculans</name>
    <name type="common">ex Wegman et al. 2014</name>
    <dbReference type="NCBI Taxonomy" id="1160721"/>
    <lineage>
        <taxon>Bacteria</taxon>
        <taxon>Bacillati</taxon>
        <taxon>Bacillota</taxon>
        <taxon>Clostridia</taxon>
        <taxon>Eubacteriales</taxon>
        <taxon>Oscillospiraceae</taxon>
        <taxon>Ruminococcus</taxon>
    </lineage>
</organism>
<dbReference type="InterPro" id="IPR008756">
    <property type="entry name" value="Peptidase_M56"/>
</dbReference>
<evidence type="ECO:0000256" key="1">
    <source>
        <dbReference type="SAM" id="Phobius"/>
    </source>
</evidence>
<keyword evidence="4" id="KW-1185">Reference proteome</keyword>
<reference evidence="3 4" key="1">
    <citation type="journal article" date="2014" name="Int. J. Syst. Evol. Microbiol.">
        <title>Complete genome of a new Firmicutes species belonging to the dominant human colonic microbiota ('Ruminococcus bicirculans') reveals two chromosomes and a selective capacity to utilize plant glucans.</title>
        <authorList>
            <consortium name="NISC Comparative Sequencing Program"/>
            <person name="Wegmann U."/>
            <person name="Louis P."/>
            <person name="Goesmann A."/>
            <person name="Henrissat B."/>
            <person name="Duncan S.H."/>
            <person name="Flint H.J."/>
        </authorList>
    </citation>
    <scope>NUCLEOTIDE SEQUENCE [LARGE SCALE GENOMIC DNA]</scope>
    <source>
        <strain evidence="3 4">80/3</strain>
    </source>
</reference>
<keyword evidence="1" id="KW-0812">Transmembrane</keyword>
<gene>
    <name evidence="3" type="ORF">RBI_I00585</name>
</gene>
<protein>
    <submittedName>
        <fullName evidence="3">Regulatory protein BlaR1</fullName>
    </submittedName>
</protein>